<comment type="subcellular location">
    <subcellularLocation>
        <location evidence="1">Cytoplasm</location>
    </subcellularLocation>
</comment>
<name>A0ABV5S1X4_9ACTN</name>
<evidence type="ECO:0000313" key="13">
    <source>
        <dbReference type="Proteomes" id="UP001589532"/>
    </source>
</evidence>
<keyword evidence="8" id="KW-0949">S-adenosyl-L-methionine</keyword>
<dbReference type="RefSeq" id="WP_344984214.1">
    <property type="nucleotide sequence ID" value="NZ_BAAAXV010000001.1"/>
</dbReference>
<dbReference type="InterPro" id="IPR000682">
    <property type="entry name" value="PCMT"/>
</dbReference>
<evidence type="ECO:0000256" key="3">
    <source>
        <dbReference type="ARBA" id="ARBA00011890"/>
    </source>
</evidence>
<protein>
    <recommendedName>
        <fullName evidence="4">Protein-L-isoaspartate O-methyltransferase</fullName>
        <ecNumber evidence="3">2.1.1.77</ecNumber>
    </recommendedName>
    <alternativeName>
        <fullName evidence="11">L-isoaspartyl protein carboxyl methyltransferase</fullName>
    </alternativeName>
    <alternativeName>
        <fullName evidence="9">Protein L-isoaspartyl methyltransferase</fullName>
    </alternativeName>
    <alternativeName>
        <fullName evidence="10">Protein-beta-aspartate methyltransferase</fullName>
    </alternativeName>
</protein>
<comment type="caution">
    <text evidence="12">The sequence shown here is derived from an EMBL/GenBank/DDBJ whole genome shotgun (WGS) entry which is preliminary data.</text>
</comment>
<evidence type="ECO:0000256" key="10">
    <source>
        <dbReference type="ARBA" id="ARBA00031323"/>
    </source>
</evidence>
<evidence type="ECO:0000256" key="4">
    <source>
        <dbReference type="ARBA" id="ARBA00013346"/>
    </source>
</evidence>
<evidence type="ECO:0000256" key="5">
    <source>
        <dbReference type="ARBA" id="ARBA00022490"/>
    </source>
</evidence>
<evidence type="ECO:0000256" key="11">
    <source>
        <dbReference type="ARBA" id="ARBA00031350"/>
    </source>
</evidence>
<keyword evidence="7" id="KW-0808">Transferase</keyword>
<dbReference type="NCBIfam" id="TIGR04364">
    <property type="entry name" value="methyltran_FxLD"/>
    <property type="match status" value="1"/>
</dbReference>
<dbReference type="Proteomes" id="UP001589532">
    <property type="component" value="Unassembled WGS sequence"/>
</dbReference>
<dbReference type="InterPro" id="IPR027573">
    <property type="entry name" value="Methyltran_FxLD"/>
</dbReference>
<gene>
    <name evidence="12" type="primary">fxlM</name>
    <name evidence="12" type="ORF">ACFFSA_21570</name>
</gene>
<dbReference type="EC" id="2.1.1.77" evidence="3"/>
<proteinExistence type="inferred from homology"/>
<dbReference type="SUPFAM" id="SSF53335">
    <property type="entry name" value="S-adenosyl-L-methionine-dependent methyltransferases"/>
    <property type="match status" value="1"/>
</dbReference>
<keyword evidence="13" id="KW-1185">Reference proteome</keyword>
<dbReference type="Gene3D" id="3.40.50.150">
    <property type="entry name" value="Vaccinia Virus protein VP39"/>
    <property type="match status" value="1"/>
</dbReference>
<comment type="similarity">
    <text evidence="2">Belongs to the methyltransferase superfamily. L-isoaspartyl/D-aspartyl protein methyltransferase family.</text>
</comment>
<dbReference type="PANTHER" id="PTHR11579">
    <property type="entry name" value="PROTEIN-L-ISOASPARTATE O-METHYLTRANSFERASE"/>
    <property type="match status" value="1"/>
</dbReference>
<dbReference type="CDD" id="cd02440">
    <property type="entry name" value="AdoMet_MTases"/>
    <property type="match status" value="1"/>
</dbReference>
<accession>A0ABV5S1X4</accession>
<dbReference type="EMBL" id="JBHMBW010000019">
    <property type="protein sequence ID" value="MFB9625680.1"/>
    <property type="molecule type" value="Genomic_DNA"/>
</dbReference>
<keyword evidence="5" id="KW-0963">Cytoplasm</keyword>
<evidence type="ECO:0000256" key="7">
    <source>
        <dbReference type="ARBA" id="ARBA00022679"/>
    </source>
</evidence>
<dbReference type="GO" id="GO:0008168">
    <property type="term" value="F:methyltransferase activity"/>
    <property type="evidence" value="ECO:0007669"/>
    <property type="project" value="UniProtKB-KW"/>
</dbReference>
<evidence type="ECO:0000313" key="12">
    <source>
        <dbReference type="EMBL" id="MFB9625680.1"/>
    </source>
</evidence>
<dbReference type="GO" id="GO:0032259">
    <property type="term" value="P:methylation"/>
    <property type="evidence" value="ECO:0007669"/>
    <property type="project" value="UniProtKB-KW"/>
</dbReference>
<dbReference type="PANTHER" id="PTHR11579:SF0">
    <property type="entry name" value="PROTEIN-L-ISOASPARTATE(D-ASPARTATE) O-METHYLTRANSFERASE"/>
    <property type="match status" value="1"/>
</dbReference>
<reference evidence="12 13" key="1">
    <citation type="submission" date="2024-09" db="EMBL/GenBank/DDBJ databases">
        <authorList>
            <person name="Sun Q."/>
            <person name="Mori K."/>
        </authorList>
    </citation>
    <scope>NUCLEOTIDE SEQUENCE [LARGE SCALE GENOMIC DNA]</scope>
    <source>
        <strain evidence="12 13">JCM 3143</strain>
    </source>
</reference>
<organism evidence="12 13">
    <name type="scientific">Nonomuraea helvata</name>
    <dbReference type="NCBI Taxonomy" id="37484"/>
    <lineage>
        <taxon>Bacteria</taxon>
        <taxon>Bacillati</taxon>
        <taxon>Actinomycetota</taxon>
        <taxon>Actinomycetes</taxon>
        <taxon>Streptosporangiales</taxon>
        <taxon>Streptosporangiaceae</taxon>
        <taxon>Nonomuraea</taxon>
    </lineage>
</organism>
<evidence type="ECO:0000256" key="6">
    <source>
        <dbReference type="ARBA" id="ARBA00022603"/>
    </source>
</evidence>
<evidence type="ECO:0000256" key="1">
    <source>
        <dbReference type="ARBA" id="ARBA00004496"/>
    </source>
</evidence>
<evidence type="ECO:0000256" key="2">
    <source>
        <dbReference type="ARBA" id="ARBA00005369"/>
    </source>
</evidence>
<dbReference type="InterPro" id="IPR029063">
    <property type="entry name" value="SAM-dependent_MTases_sf"/>
</dbReference>
<dbReference type="Pfam" id="PF01135">
    <property type="entry name" value="PCMT"/>
    <property type="match status" value="1"/>
</dbReference>
<evidence type="ECO:0000256" key="9">
    <source>
        <dbReference type="ARBA" id="ARBA00030757"/>
    </source>
</evidence>
<sequence>MDFAEQRQALVDRLRERQEISGRVAAALLAVPRHLFLPGVAPEDAYRDEPIVTKRDDAGLPISSSSQPAIMATMLDQLGVEPGQRVLEIGTGTGYNAALLAHLVGPHGHVVSVDIDADVVAQARLNLAAAGMSQVEAVCADGAQGHAASAPYDRLIATVGVWDLAPAWLEQLGAGGRLVAPLDLRGVQASVAFERSGDHWAGRSVAPCGFMRMRGPFTGPEEVVVLRRDPGLMLALPERREIGDVPAALDAAPAEIAVPEVGAAHVPGFSLWLALHEPRWCALSGKLGRGYGMSVGLVEGDGIALLAAEGSHVARGRAATGDGVVAQGHGPGGAELAAELAGHVQAWAEAGRPDMGDLRVAAYPGRSRTAAGGTVIRKRHTTLVLSFMDA</sequence>
<keyword evidence="6 12" id="KW-0489">Methyltransferase</keyword>
<evidence type="ECO:0000256" key="8">
    <source>
        <dbReference type="ARBA" id="ARBA00022691"/>
    </source>
</evidence>